<dbReference type="OrthoDB" id="416253at2759"/>
<dbReference type="GO" id="GO:0016491">
    <property type="term" value="F:oxidoreductase activity"/>
    <property type="evidence" value="ECO:0007669"/>
    <property type="project" value="UniProtKB-KW"/>
</dbReference>
<dbReference type="SUPFAM" id="SSF51430">
    <property type="entry name" value="NAD(P)-linked oxidoreductase"/>
    <property type="match status" value="1"/>
</dbReference>
<dbReference type="HOGENOM" id="CLU_023205_19_0_1"/>
<evidence type="ECO:0000259" key="2">
    <source>
        <dbReference type="Pfam" id="PF00248"/>
    </source>
</evidence>
<protein>
    <recommendedName>
        <fullName evidence="2">NADP-dependent oxidoreductase domain-containing protein</fullName>
    </recommendedName>
</protein>
<dbReference type="InterPro" id="IPR018170">
    <property type="entry name" value="Aldo/ket_reductase_CS"/>
</dbReference>
<dbReference type="Proteomes" id="UP000030641">
    <property type="component" value="Unassembled WGS sequence"/>
</dbReference>
<feature type="domain" description="NADP-dependent oxidoreductase" evidence="2">
    <location>
        <begin position="9"/>
        <end position="147"/>
    </location>
</feature>
<organism evidence="3 4">
    <name type="scientific">Aureobasidium subglaciale (strain EXF-2481)</name>
    <name type="common">Aureobasidium pullulans var. subglaciale</name>
    <dbReference type="NCBI Taxonomy" id="1043005"/>
    <lineage>
        <taxon>Eukaryota</taxon>
        <taxon>Fungi</taxon>
        <taxon>Dikarya</taxon>
        <taxon>Ascomycota</taxon>
        <taxon>Pezizomycotina</taxon>
        <taxon>Dothideomycetes</taxon>
        <taxon>Dothideomycetidae</taxon>
        <taxon>Dothideales</taxon>
        <taxon>Saccotheciaceae</taxon>
        <taxon>Aureobasidium</taxon>
    </lineage>
</organism>
<evidence type="ECO:0000256" key="1">
    <source>
        <dbReference type="ARBA" id="ARBA00023002"/>
    </source>
</evidence>
<dbReference type="OMA" id="ANKGSAC"/>
<dbReference type="PRINTS" id="PR00069">
    <property type="entry name" value="ALDKETRDTASE"/>
</dbReference>
<keyword evidence="1" id="KW-0560">Oxidoreductase</keyword>
<dbReference type="Gene3D" id="3.20.20.100">
    <property type="entry name" value="NADP-dependent oxidoreductase domain"/>
    <property type="match status" value="1"/>
</dbReference>
<dbReference type="Pfam" id="PF00248">
    <property type="entry name" value="Aldo_ket_red"/>
    <property type="match status" value="1"/>
</dbReference>
<dbReference type="InterPro" id="IPR020471">
    <property type="entry name" value="AKR"/>
</dbReference>
<dbReference type="RefSeq" id="XP_013345424.1">
    <property type="nucleotide sequence ID" value="XM_013489970.1"/>
</dbReference>
<dbReference type="CDD" id="cd19071">
    <property type="entry name" value="AKR_AKR1-5-like"/>
    <property type="match status" value="1"/>
</dbReference>
<keyword evidence="4" id="KW-1185">Reference proteome</keyword>
<dbReference type="GeneID" id="25366106"/>
<dbReference type="InterPro" id="IPR023210">
    <property type="entry name" value="NADP_OxRdtase_dom"/>
</dbReference>
<dbReference type="PANTHER" id="PTHR11732">
    <property type="entry name" value="ALDO/KETO REDUCTASE"/>
    <property type="match status" value="1"/>
</dbReference>
<proteinExistence type="predicted"/>
<dbReference type="InParanoid" id="A0A074YLU5"/>
<sequence>MQIGVGKGIAEGLTKNGLSREDLWITSKLWNDHHDPSKVEAAIDKTLSNLKLDYLNLYLMHWPASTHKGYEIQFLHTWKAMIKLVQSGKARRIGISNFSPDQLDTLLNHTTHLPYAHQMELHPYLPQDDWIQYHTMRGIQVTAYSPLYVML</sequence>
<dbReference type="STRING" id="1043005.A0A074YLU5"/>
<dbReference type="EMBL" id="KL584755">
    <property type="protein sequence ID" value="KEQ97029.1"/>
    <property type="molecule type" value="Genomic_DNA"/>
</dbReference>
<reference evidence="3 4" key="1">
    <citation type="journal article" date="2014" name="BMC Genomics">
        <title>Genome sequencing of four Aureobasidium pullulans varieties: biotechnological potential, stress tolerance, and description of new species.</title>
        <authorList>
            <person name="Gostin Ar C."/>
            <person name="Ohm R.A."/>
            <person name="Kogej T."/>
            <person name="Sonjak S."/>
            <person name="Turk M."/>
            <person name="Zajc J."/>
            <person name="Zalar P."/>
            <person name="Grube M."/>
            <person name="Sun H."/>
            <person name="Han J."/>
            <person name="Sharma A."/>
            <person name="Chiniquy J."/>
            <person name="Ngan C.Y."/>
            <person name="Lipzen A."/>
            <person name="Barry K."/>
            <person name="Grigoriev I.V."/>
            <person name="Gunde-Cimerman N."/>
        </authorList>
    </citation>
    <scope>NUCLEOTIDE SEQUENCE [LARGE SCALE GENOMIC DNA]</scope>
    <source>
        <strain evidence="3 4">EXF-2481</strain>
    </source>
</reference>
<evidence type="ECO:0000313" key="3">
    <source>
        <dbReference type="EMBL" id="KEQ97029.1"/>
    </source>
</evidence>
<accession>A0A074YLU5</accession>
<dbReference type="AlphaFoldDB" id="A0A074YLU5"/>
<gene>
    <name evidence="3" type="ORF">AUEXF2481DRAFT_38430</name>
</gene>
<evidence type="ECO:0000313" key="4">
    <source>
        <dbReference type="Proteomes" id="UP000030641"/>
    </source>
</evidence>
<dbReference type="PROSITE" id="PS00062">
    <property type="entry name" value="ALDOKETO_REDUCTASE_2"/>
    <property type="match status" value="1"/>
</dbReference>
<name>A0A074YLU5_AURSE</name>
<dbReference type="InterPro" id="IPR036812">
    <property type="entry name" value="NAD(P)_OxRdtase_dom_sf"/>
</dbReference>